<dbReference type="SUPFAM" id="SSF55729">
    <property type="entry name" value="Acyl-CoA N-acyltransferases (Nat)"/>
    <property type="match status" value="1"/>
</dbReference>
<dbReference type="Pfam" id="PF00583">
    <property type="entry name" value="Acetyltransf_1"/>
    <property type="match status" value="1"/>
</dbReference>
<keyword evidence="2" id="KW-0808">Transferase</keyword>
<dbReference type="AlphaFoldDB" id="A0A3N2AV89"/>
<keyword evidence="3" id="KW-1185">Reference proteome</keyword>
<dbReference type="PROSITE" id="PS51186">
    <property type="entry name" value="GNAT"/>
    <property type="match status" value="1"/>
</dbReference>
<dbReference type="RefSeq" id="WP_123698567.1">
    <property type="nucleotide sequence ID" value="NZ_RKHJ01000001.1"/>
</dbReference>
<gene>
    <name evidence="2" type="ORF">EDD26_2332</name>
</gene>
<comment type="caution">
    <text evidence="2">The sequence shown here is derived from an EMBL/GenBank/DDBJ whole genome shotgun (WGS) entry which is preliminary data.</text>
</comment>
<dbReference type="OrthoDB" id="3239945at2"/>
<name>A0A3N2AV89_9MICO</name>
<proteinExistence type="predicted"/>
<dbReference type="Gene3D" id="3.40.630.30">
    <property type="match status" value="1"/>
</dbReference>
<dbReference type="CDD" id="cd04301">
    <property type="entry name" value="NAT_SF"/>
    <property type="match status" value="1"/>
</dbReference>
<dbReference type="InterPro" id="IPR000182">
    <property type="entry name" value="GNAT_dom"/>
</dbReference>
<evidence type="ECO:0000259" key="1">
    <source>
        <dbReference type="PROSITE" id="PS51186"/>
    </source>
</evidence>
<reference evidence="2 3" key="1">
    <citation type="submission" date="2018-11" db="EMBL/GenBank/DDBJ databases">
        <title>Sequencing the genomes of 1000 actinobacteria strains.</title>
        <authorList>
            <person name="Klenk H.-P."/>
        </authorList>
    </citation>
    <scope>NUCLEOTIDE SEQUENCE [LARGE SCALE GENOMIC DNA]</scope>
    <source>
        <strain evidence="2 3">DSM 9580</strain>
    </source>
</reference>
<dbReference type="GO" id="GO:0016747">
    <property type="term" value="F:acyltransferase activity, transferring groups other than amino-acyl groups"/>
    <property type="evidence" value="ECO:0007669"/>
    <property type="project" value="InterPro"/>
</dbReference>
<feature type="domain" description="N-acetyltransferase" evidence="1">
    <location>
        <begin position="5"/>
        <end position="199"/>
    </location>
</feature>
<dbReference type="EMBL" id="RKHJ01000001">
    <property type="protein sequence ID" value="ROR66936.1"/>
    <property type="molecule type" value="Genomic_DNA"/>
</dbReference>
<dbReference type="Proteomes" id="UP000275456">
    <property type="component" value="Unassembled WGS sequence"/>
</dbReference>
<evidence type="ECO:0000313" key="2">
    <source>
        <dbReference type="EMBL" id="ROR66936.1"/>
    </source>
</evidence>
<organism evidence="2 3">
    <name type="scientific">Agrococcus jenensis</name>
    <dbReference type="NCBI Taxonomy" id="46353"/>
    <lineage>
        <taxon>Bacteria</taxon>
        <taxon>Bacillati</taxon>
        <taxon>Actinomycetota</taxon>
        <taxon>Actinomycetes</taxon>
        <taxon>Micrococcales</taxon>
        <taxon>Microbacteriaceae</taxon>
        <taxon>Agrococcus</taxon>
    </lineage>
</organism>
<evidence type="ECO:0000313" key="3">
    <source>
        <dbReference type="Proteomes" id="UP000275456"/>
    </source>
</evidence>
<dbReference type="InterPro" id="IPR016181">
    <property type="entry name" value="Acyl_CoA_acyltransferase"/>
</dbReference>
<protein>
    <submittedName>
        <fullName evidence="2">Acetyltransferase (GNAT) family protein</fullName>
    </submittedName>
</protein>
<sequence length="199" mass="21601">MDAPLRIVPANEASPDDLDGVFGARGVGARCRCQRYRLERGESFGGMPVEERIARQLEQTAAGDPDAATTSGLVAYLDDEPVGWAAVAPRGEHRGLVRVFTVPWLRRHEDPADLSVWAITCLFVRAGHRRQGISRQLAAAAVRFALDRGARAVEAYPIVTTAVIDEELHVGTVPTFAAAGLIEVAHPTKRRVVMRRDAG</sequence>
<accession>A0A3N2AV89</accession>